<dbReference type="Gene3D" id="3.30.710.10">
    <property type="entry name" value="Potassium Channel Kv1.1, Chain A"/>
    <property type="match status" value="1"/>
</dbReference>
<dbReference type="Pfam" id="PF00651">
    <property type="entry name" value="BTB"/>
    <property type="match status" value="1"/>
</dbReference>
<evidence type="ECO:0000259" key="2">
    <source>
        <dbReference type="PROSITE" id="PS50097"/>
    </source>
</evidence>
<dbReference type="PANTHER" id="PTHR47843:SF5">
    <property type="entry name" value="BTB_POZ DOMAIN PROTEIN"/>
    <property type="match status" value="1"/>
</dbReference>
<gene>
    <name evidence="3" type="ORF">HDK90DRAFT_556591</name>
</gene>
<evidence type="ECO:0000313" key="4">
    <source>
        <dbReference type="Proteomes" id="UP001492380"/>
    </source>
</evidence>
<dbReference type="SUPFAM" id="SSF54695">
    <property type="entry name" value="POZ domain"/>
    <property type="match status" value="1"/>
</dbReference>
<dbReference type="InterPro" id="IPR011333">
    <property type="entry name" value="SKP1/BTB/POZ_sf"/>
</dbReference>
<dbReference type="PROSITE" id="PS50097">
    <property type="entry name" value="BTB"/>
    <property type="match status" value="1"/>
</dbReference>
<comment type="caution">
    <text evidence="3">The sequence shown here is derived from an EMBL/GenBank/DDBJ whole genome shotgun (WGS) entry which is preliminary data.</text>
</comment>
<protein>
    <recommendedName>
        <fullName evidence="2">BTB domain-containing protein</fullName>
    </recommendedName>
</protein>
<evidence type="ECO:0000256" key="1">
    <source>
        <dbReference type="SAM" id="Coils"/>
    </source>
</evidence>
<name>A0ABR1YJK5_9PEZI</name>
<organism evidence="3 4">
    <name type="scientific">Phyllosticta capitalensis</name>
    <dbReference type="NCBI Taxonomy" id="121624"/>
    <lineage>
        <taxon>Eukaryota</taxon>
        <taxon>Fungi</taxon>
        <taxon>Dikarya</taxon>
        <taxon>Ascomycota</taxon>
        <taxon>Pezizomycotina</taxon>
        <taxon>Dothideomycetes</taxon>
        <taxon>Dothideomycetes incertae sedis</taxon>
        <taxon>Botryosphaeriales</taxon>
        <taxon>Phyllostictaceae</taxon>
        <taxon>Phyllosticta</taxon>
    </lineage>
</organism>
<feature type="coiled-coil region" evidence="1">
    <location>
        <begin position="206"/>
        <end position="271"/>
    </location>
</feature>
<dbReference type="Proteomes" id="UP001492380">
    <property type="component" value="Unassembled WGS sequence"/>
</dbReference>
<sequence>MSAAPTPAIAAAPTSLKLEYNRMFTSGEYSDLAVKLSNGAIVRVHKAVVCRGADFFRHAVSNIPQGDQSNVVEMLLDPPTAVRAMLQFLYIGDYGEIISADESDKTLRHLQIFLISDKYRLPSLQTIAKERFEKALMHECLNLIDMLPKGVELAYHKASSAHIWARELLTTKCAENLQVLTQSDEFPVLLGRFNTFAFDIAKAAAVQQKKSHAEALEESEKALEATRAALKKSEGARRQLEQSLSTTKATLQQASDNLKRRDAELARVQGQLDVAQRHSCPDRKNTVFRCPNVNCHEDHVPNDFDEDFLECLECQRSYEVWKWFLN</sequence>
<proteinExistence type="predicted"/>
<reference evidence="3 4" key="1">
    <citation type="submission" date="2024-04" db="EMBL/GenBank/DDBJ databases">
        <title>Phyllosticta paracitricarpa is synonymous to the EU quarantine fungus P. citricarpa based on phylogenomic analyses.</title>
        <authorList>
            <consortium name="Lawrence Berkeley National Laboratory"/>
            <person name="Van Ingen-Buijs V.A."/>
            <person name="Van Westerhoven A.C."/>
            <person name="Haridas S."/>
            <person name="Skiadas P."/>
            <person name="Martin F."/>
            <person name="Groenewald J.Z."/>
            <person name="Crous P.W."/>
            <person name="Seidl M.F."/>
        </authorList>
    </citation>
    <scope>NUCLEOTIDE SEQUENCE [LARGE SCALE GENOMIC DNA]</scope>
    <source>
        <strain evidence="3 4">CBS 123374</strain>
    </source>
</reference>
<keyword evidence="4" id="KW-1185">Reference proteome</keyword>
<feature type="domain" description="BTB" evidence="2">
    <location>
        <begin position="30"/>
        <end position="93"/>
    </location>
</feature>
<dbReference type="CDD" id="cd18186">
    <property type="entry name" value="BTB_POZ_ZBTB_KLHL-like"/>
    <property type="match status" value="1"/>
</dbReference>
<keyword evidence="1" id="KW-0175">Coiled coil</keyword>
<evidence type="ECO:0000313" key="3">
    <source>
        <dbReference type="EMBL" id="KAK8230741.1"/>
    </source>
</evidence>
<dbReference type="PANTHER" id="PTHR47843">
    <property type="entry name" value="BTB DOMAIN-CONTAINING PROTEIN-RELATED"/>
    <property type="match status" value="1"/>
</dbReference>
<accession>A0ABR1YJK5</accession>
<dbReference type="InterPro" id="IPR000210">
    <property type="entry name" value="BTB/POZ_dom"/>
</dbReference>
<dbReference type="EMBL" id="JBBWRZ010000008">
    <property type="protein sequence ID" value="KAK8230741.1"/>
    <property type="molecule type" value="Genomic_DNA"/>
</dbReference>